<comment type="caution">
    <text evidence="4">The sequence shown here is derived from an EMBL/GenBank/DDBJ whole genome shotgun (WGS) entry which is preliminary data.</text>
</comment>
<proteinExistence type="predicted"/>
<dbReference type="InterPro" id="IPR013083">
    <property type="entry name" value="Znf_RING/FYVE/PHD"/>
</dbReference>
<keyword evidence="5" id="KW-1185">Reference proteome</keyword>
<evidence type="ECO:0000256" key="1">
    <source>
        <dbReference type="PROSITE-ProRule" id="PRU00175"/>
    </source>
</evidence>
<dbReference type="SMART" id="SM00184">
    <property type="entry name" value="RING"/>
    <property type="match status" value="1"/>
</dbReference>
<feature type="compositionally biased region" description="Basic and acidic residues" evidence="2">
    <location>
        <begin position="49"/>
        <end position="67"/>
    </location>
</feature>
<keyword evidence="1" id="KW-0862">Zinc</keyword>
<protein>
    <recommendedName>
        <fullName evidence="3">RING-type domain-containing protein</fullName>
    </recommendedName>
</protein>
<evidence type="ECO:0000313" key="5">
    <source>
        <dbReference type="Proteomes" id="UP001346149"/>
    </source>
</evidence>
<evidence type="ECO:0000313" key="4">
    <source>
        <dbReference type="EMBL" id="KAK4765591.1"/>
    </source>
</evidence>
<dbReference type="PANTHER" id="PTHR31150">
    <property type="entry name" value="EXPRESSED PROTEIN"/>
    <property type="match status" value="1"/>
</dbReference>
<sequence>MGNKRGRTRTDYRPEDEGGPSTSSAFPEAIPCSSGVESSQKKKASSLVDSKELKPPPSWKEKTDHSGKQHSGHFSLQRHNQHHPKNLGRPIYVKRPRHYYGHQHHSRNPGTNFQASSSHGKLSPWDQKLSFKVPGSEYGQYTEDREKAFTLPEIIIQSNSTDNNSGFPDPEKIPCGICHNLRKRRPMLAPFSGEHDVVAVLVCGHLYHADCLEQKTPPQEKFDPPCPICLGPSFPADNAGIELD</sequence>
<dbReference type="Proteomes" id="UP001346149">
    <property type="component" value="Unassembled WGS sequence"/>
</dbReference>
<dbReference type="InterPro" id="IPR001841">
    <property type="entry name" value="Znf_RING"/>
</dbReference>
<name>A0AAN7KK73_TRANT</name>
<dbReference type="PROSITE" id="PS50089">
    <property type="entry name" value="ZF_RING_2"/>
    <property type="match status" value="1"/>
</dbReference>
<dbReference type="EMBL" id="JAXQNO010000023">
    <property type="protein sequence ID" value="KAK4765591.1"/>
    <property type="molecule type" value="Genomic_DNA"/>
</dbReference>
<keyword evidence="1" id="KW-0479">Metal-binding</keyword>
<feature type="domain" description="RING-type" evidence="3">
    <location>
        <begin position="175"/>
        <end position="229"/>
    </location>
</feature>
<dbReference type="SUPFAM" id="SSF57850">
    <property type="entry name" value="RING/U-box"/>
    <property type="match status" value="1"/>
</dbReference>
<reference evidence="4 5" key="1">
    <citation type="journal article" date="2023" name="Hortic Res">
        <title>Pangenome of water caltrop reveals structural variations and asymmetric subgenome divergence after allopolyploidization.</title>
        <authorList>
            <person name="Zhang X."/>
            <person name="Chen Y."/>
            <person name="Wang L."/>
            <person name="Yuan Y."/>
            <person name="Fang M."/>
            <person name="Shi L."/>
            <person name="Lu R."/>
            <person name="Comes H.P."/>
            <person name="Ma Y."/>
            <person name="Chen Y."/>
            <person name="Huang G."/>
            <person name="Zhou Y."/>
            <person name="Zheng Z."/>
            <person name="Qiu Y."/>
        </authorList>
    </citation>
    <scope>NUCLEOTIDE SEQUENCE [LARGE SCALE GENOMIC DNA]</scope>
    <source>
        <strain evidence="4">F231</strain>
    </source>
</reference>
<keyword evidence="1" id="KW-0863">Zinc-finger</keyword>
<accession>A0AAN7KK73</accession>
<dbReference type="PANTHER" id="PTHR31150:SF6">
    <property type="entry name" value="ZINC ION BINDING PROTEIN"/>
    <property type="match status" value="1"/>
</dbReference>
<evidence type="ECO:0000259" key="3">
    <source>
        <dbReference type="PROSITE" id="PS50089"/>
    </source>
</evidence>
<organism evidence="4 5">
    <name type="scientific">Trapa natans</name>
    <name type="common">Water chestnut</name>
    <dbReference type="NCBI Taxonomy" id="22666"/>
    <lineage>
        <taxon>Eukaryota</taxon>
        <taxon>Viridiplantae</taxon>
        <taxon>Streptophyta</taxon>
        <taxon>Embryophyta</taxon>
        <taxon>Tracheophyta</taxon>
        <taxon>Spermatophyta</taxon>
        <taxon>Magnoliopsida</taxon>
        <taxon>eudicotyledons</taxon>
        <taxon>Gunneridae</taxon>
        <taxon>Pentapetalae</taxon>
        <taxon>rosids</taxon>
        <taxon>malvids</taxon>
        <taxon>Myrtales</taxon>
        <taxon>Lythraceae</taxon>
        <taxon>Trapa</taxon>
    </lineage>
</organism>
<feature type="region of interest" description="Disordered" evidence="2">
    <location>
        <begin position="1"/>
        <end position="89"/>
    </location>
</feature>
<evidence type="ECO:0000256" key="2">
    <source>
        <dbReference type="SAM" id="MobiDB-lite"/>
    </source>
</evidence>
<gene>
    <name evidence="4" type="ORF">SAY86_026681</name>
</gene>
<dbReference type="Gene3D" id="3.30.40.10">
    <property type="entry name" value="Zinc/RING finger domain, C3HC4 (zinc finger)"/>
    <property type="match status" value="1"/>
</dbReference>
<dbReference type="GO" id="GO:0008270">
    <property type="term" value="F:zinc ion binding"/>
    <property type="evidence" value="ECO:0007669"/>
    <property type="project" value="UniProtKB-KW"/>
</dbReference>
<feature type="compositionally biased region" description="Basic residues" evidence="2">
    <location>
        <begin position="79"/>
        <end position="89"/>
    </location>
</feature>
<dbReference type="AlphaFoldDB" id="A0AAN7KK73"/>